<proteinExistence type="predicted"/>
<evidence type="ECO:0000256" key="6">
    <source>
        <dbReference type="ARBA" id="ARBA00023004"/>
    </source>
</evidence>
<keyword evidence="8" id="KW-0535">Nitrogen fixation</keyword>
<dbReference type="FunFam" id="3.30.70.20:FF:000045">
    <property type="entry name" value="Ferredoxin, 4Fe-4S"/>
    <property type="match status" value="1"/>
</dbReference>
<keyword evidence="7" id="KW-0411">Iron-sulfur</keyword>
<keyword evidence="5" id="KW-0249">Electron transport</keyword>
<keyword evidence="2" id="KW-0813">Transport</keyword>
<protein>
    <recommendedName>
        <fullName evidence="9">Ferredoxin-like protein in nif region</fullName>
    </recommendedName>
</protein>
<keyword evidence="3" id="KW-0004">4Fe-4S</keyword>
<organism evidence="11 12">
    <name type="scientific">Rhizobium leguminosarum</name>
    <dbReference type="NCBI Taxonomy" id="384"/>
    <lineage>
        <taxon>Bacteria</taxon>
        <taxon>Pseudomonadati</taxon>
        <taxon>Pseudomonadota</taxon>
        <taxon>Alphaproteobacteria</taxon>
        <taxon>Hyphomicrobiales</taxon>
        <taxon>Rhizobiaceae</taxon>
        <taxon>Rhizobium/Agrobacterium group</taxon>
        <taxon>Rhizobium</taxon>
    </lineage>
</organism>
<gene>
    <name evidence="11" type="ORF">BMW22_27155</name>
</gene>
<evidence type="ECO:0000256" key="2">
    <source>
        <dbReference type="ARBA" id="ARBA00022448"/>
    </source>
</evidence>
<keyword evidence="6" id="KW-0408">Iron</keyword>
<dbReference type="Pfam" id="PF12838">
    <property type="entry name" value="Fer4_7"/>
    <property type="match status" value="1"/>
</dbReference>
<sequence>MAFKIIVSQCTQCGACEFECPSDAISFKGEGYVVDSKKCTECKGEFDTQQCASVCPMPKTCVPA</sequence>
<dbReference type="RefSeq" id="WP_017958634.1">
    <property type="nucleotide sequence ID" value="NZ_CP016290.1"/>
</dbReference>
<evidence type="ECO:0000256" key="9">
    <source>
        <dbReference type="ARBA" id="ARBA00069344"/>
    </source>
</evidence>
<evidence type="ECO:0000256" key="5">
    <source>
        <dbReference type="ARBA" id="ARBA00022982"/>
    </source>
</evidence>
<accession>A0A1L3ZHY5</accession>
<dbReference type="Gene3D" id="3.30.70.20">
    <property type="match status" value="1"/>
</dbReference>
<evidence type="ECO:0000256" key="8">
    <source>
        <dbReference type="ARBA" id="ARBA00023231"/>
    </source>
</evidence>
<feature type="domain" description="4Fe-4S ferredoxin-type" evidence="10">
    <location>
        <begin position="1"/>
        <end position="30"/>
    </location>
</feature>
<comment type="cofactor">
    <cofactor evidence="1">
        <name>[4Fe-4S] cluster</name>
        <dbReference type="ChEBI" id="CHEBI:49883"/>
    </cofactor>
</comment>
<evidence type="ECO:0000256" key="3">
    <source>
        <dbReference type="ARBA" id="ARBA00022485"/>
    </source>
</evidence>
<reference evidence="11 12" key="1">
    <citation type="submission" date="2016-11" db="EMBL/GenBank/DDBJ databases">
        <title>Rhizobium leguminosarum bv. viciae strain Vaf12 isolated from Vavilovia formosa root nodules from Russia, Dagestan.</title>
        <authorList>
            <person name="Kimeklis A."/>
        </authorList>
    </citation>
    <scope>NUCLEOTIDE SEQUENCE [LARGE SCALE GENOMIC DNA]</scope>
    <source>
        <strain evidence="11 12">Vaf-108</strain>
        <plasmid evidence="12">Plasmid unnamed1</plasmid>
    </source>
</reference>
<dbReference type="SUPFAM" id="SSF54862">
    <property type="entry name" value="4Fe-4S ferredoxins"/>
    <property type="match status" value="1"/>
</dbReference>
<evidence type="ECO:0000256" key="4">
    <source>
        <dbReference type="ARBA" id="ARBA00022723"/>
    </source>
</evidence>
<evidence type="ECO:0000259" key="10">
    <source>
        <dbReference type="PROSITE" id="PS51379"/>
    </source>
</evidence>
<dbReference type="EMBL" id="CP018229">
    <property type="protein sequence ID" value="API55243.1"/>
    <property type="molecule type" value="Genomic_DNA"/>
</dbReference>
<evidence type="ECO:0000313" key="12">
    <source>
        <dbReference type="Proteomes" id="UP000183050"/>
    </source>
</evidence>
<keyword evidence="11" id="KW-0614">Plasmid</keyword>
<dbReference type="Proteomes" id="UP000183050">
    <property type="component" value="Plasmid unnamed1"/>
</dbReference>
<evidence type="ECO:0000256" key="7">
    <source>
        <dbReference type="ARBA" id="ARBA00023014"/>
    </source>
</evidence>
<name>A0A1L3ZHY5_RHILE</name>
<dbReference type="InterPro" id="IPR017896">
    <property type="entry name" value="4Fe4S_Fe-S-bd"/>
</dbReference>
<evidence type="ECO:0000313" key="11">
    <source>
        <dbReference type="EMBL" id="API55243.1"/>
    </source>
</evidence>
<dbReference type="InterPro" id="IPR017900">
    <property type="entry name" value="4Fe4S_Fe_S_CS"/>
</dbReference>
<dbReference type="OrthoDB" id="9800445at2"/>
<geneLocation type="plasmid" evidence="11">
    <name>unnamed1</name>
</geneLocation>
<evidence type="ECO:0000256" key="1">
    <source>
        <dbReference type="ARBA" id="ARBA00001966"/>
    </source>
</evidence>
<keyword evidence="4" id="KW-0479">Metal-binding</keyword>
<dbReference type="GO" id="GO:0051539">
    <property type="term" value="F:4 iron, 4 sulfur cluster binding"/>
    <property type="evidence" value="ECO:0007669"/>
    <property type="project" value="UniProtKB-KW"/>
</dbReference>
<dbReference type="PROSITE" id="PS51379">
    <property type="entry name" value="4FE4S_FER_2"/>
    <property type="match status" value="1"/>
</dbReference>
<dbReference type="AlphaFoldDB" id="A0A1L3ZHY5"/>
<dbReference type="GO" id="GO:0046872">
    <property type="term" value="F:metal ion binding"/>
    <property type="evidence" value="ECO:0007669"/>
    <property type="project" value="UniProtKB-KW"/>
</dbReference>
<dbReference type="PROSITE" id="PS00198">
    <property type="entry name" value="4FE4S_FER_1"/>
    <property type="match status" value="1"/>
</dbReference>